<evidence type="ECO:0000259" key="2">
    <source>
        <dbReference type="Pfam" id="PF13439"/>
    </source>
</evidence>
<dbReference type="SUPFAM" id="SSF53756">
    <property type="entry name" value="UDP-Glycosyltransferase/glycogen phosphorylase"/>
    <property type="match status" value="1"/>
</dbReference>
<proteinExistence type="predicted"/>
<feature type="domain" description="Glycosyl transferase family 1" evidence="1">
    <location>
        <begin position="202"/>
        <end position="396"/>
    </location>
</feature>
<dbReference type="PANTHER" id="PTHR12526">
    <property type="entry name" value="GLYCOSYLTRANSFERASE"/>
    <property type="match status" value="1"/>
</dbReference>
<dbReference type="InterPro" id="IPR028098">
    <property type="entry name" value="Glyco_trans_4-like_N"/>
</dbReference>
<evidence type="ECO:0000313" key="4">
    <source>
        <dbReference type="Proteomes" id="UP000032309"/>
    </source>
</evidence>
<dbReference type="CDD" id="cd03801">
    <property type="entry name" value="GT4_PimA-like"/>
    <property type="match status" value="1"/>
</dbReference>
<dbReference type="EMBL" id="BAFN01000001">
    <property type="protein sequence ID" value="GAN35350.1"/>
    <property type="molecule type" value="Genomic_DNA"/>
</dbReference>
<dbReference type="InterPro" id="IPR001296">
    <property type="entry name" value="Glyco_trans_1"/>
</dbReference>
<evidence type="ECO:0000313" key="3">
    <source>
        <dbReference type="EMBL" id="GAN35350.1"/>
    </source>
</evidence>
<protein>
    <submittedName>
        <fullName evidence="3">Glycosyltransferase</fullName>
    </submittedName>
</protein>
<sequence length="423" mass="48425">MKIAFITQPFDEVLPPNHNSIGILIYESARRLARSCEVTVYIKGGWFRKKETCEQGVRYQRIPVGLDKALQRLLACFSRFFNAKRPPYASKLYYRGYISRIGSILRVQQCDIVHIINFSQFVPVIRAFNPRIRIVLHMHCEWLTQLDRAIIERRLSKADLIIGCSGYITQKIRHNFPRFSGCCETVHNGVDSDRFVPRNDHNKAEKSDAKRLLFVGRVSPEKGVHVLLNAFQRVVQRYPQAHLEIVGPKKQLPFEYLVALSNDDKVAELASFYDGSSPYNYAHHLQDMLGSLNIARQVTFAGVVPNLQLLHYYRNADIFIFPSVWEEPFGMPPLEAMSVEVPVVATRSGGIVETVENGKTGLLVERNDVHALAEAILRLLSNEDLRQSMGKSGRKRVVEFFSFEQMVENFLRHYKNLCAGFPP</sequence>
<keyword evidence="4" id="KW-1185">Reference proteome</keyword>
<organism evidence="3 4">
    <name type="scientific">Candidatus Brocadia sinica JPN1</name>
    <dbReference type="NCBI Taxonomy" id="1197129"/>
    <lineage>
        <taxon>Bacteria</taxon>
        <taxon>Pseudomonadati</taxon>
        <taxon>Planctomycetota</taxon>
        <taxon>Candidatus Brocadiia</taxon>
        <taxon>Candidatus Brocadiales</taxon>
        <taxon>Candidatus Brocadiaceae</taxon>
        <taxon>Candidatus Brocadia</taxon>
    </lineage>
</organism>
<gene>
    <name evidence="3" type="ORF">BROSI_A3901</name>
</gene>
<dbReference type="Pfam" id="PF00534">
    <property type="entry name" value="Glycos_transf_1"/>
    <property type="match status" value="1"/>
</dbReference>
<reference evidence="4" key="1">
    <citation type="journal article" date="2015" name="Genome Announc.">
        <title>Draft Genome Sequence of an Anaerobic Ammonium-Oxidizing Bacterium, "Candidatus Brocadia sinica".</title>
        <authorList>
            <person name="Oshiki M."/>
            <person name="Shinyako-Hata K."/>
            <person name="Satoh H."/>
            <person name="Okabe S."/>
        </authorList>
    </citation>
    <scope>NUCLEOTIDE SEQUENCE [LARGE SCALE GENOMIC DNA]</scope>
    <source>
        <strain evidence="4">JPN1</strain>
    </source>
</reference>
<feature type="domain" description="Glycosyltransferase subfamily 4-like N-terminal" evidence="2">
    <location>
        <begin position="24"/>
        <end position="194"/>
    </location>
</feature>
<dbReference type="Gene3D" id="3.40.50.2000">
    <property type="entry name" value="Glycogen Phosphorylase B"/>
    <property type="match status" value="2"/>
</dbReference>
<evidence type="ECO:0000259" key="1">
    <source>
        <dbReference type="Pfam" id="PF00534"/>
    </source>
</evidence>
<name>A0ABQ0K3R7_9BACT</name>
<dbReference type="Pfam" id="PF13439">
    <property type="entry name" value="Glyco_transf_4"/>
    <property type="match status" value="1"/>
</dbReference>
<accession>A0ABQ0K3R7</accession>
<comment type="caution">
    <text evidence="3">The sequence shown here is derived from an EMBL/GenBank/DDBJ whole genome shotgun (WGS) entry which is preliminary data.</text>
</comment>
<dbReference type="Proteomes" id="UP000032309">
    <property type="component" value="Unassembled WGS sequence"/>
</dbReference>